<dbReference type="FunFam" id="1.10.600.10:FF:000015">
    <property type="entry name" value="Solanesyl diphosphate synthase 3, chloroplastic/mitochondrial"/>
    <property type="match status" value="1"/>
</dbReference>
<keyword evidence="10" id="KW-0732">Signal</keyword>
<evidence type="ECO:0000256" key="1">
    <source>
        <dbReference type="ARBA" id="ARBA00001946"/>
    </source>
</evidence>
<dbReference type="PROSITE" id="PS00444">
    <property type="entry name" value="POLYPRENYL_SYNTHASE_2"/>
    <property type="match status" value="1"/>
</dbReference>
<dbReference type="GO" id="GO:0005739">
    <property type="term" value="C:mitochondrion"/>
    <property type="evidence" value="ECO:0007669"/>
    <property type="project" value="UniProtKB-SubCell"/>
</dbReference>
<keyword evidence="6" id="KW-0460">Magnesium</keyword>
<protein>
    <submittedName>
        <fullName evidence="11">Uncharacterized protein</fullName>
    </submittedName>
</protein>
<name>A0A5D2FVR2_GOSDA</name>
<dbReference type="GO" id="GO:1990234">
    <property type="term" value="C:transferase complex"/>
    <property type="evidence" value="ECO:0007669"/>
    <property type="project" value="TreeGrafter"/>
</dbReference>
<proteinExistence type="inferred from homology"/>
<dbReference type="InterPro" id="IPR033749">
    <property type="entry name" value="Polyprenyl_synt_CS"/>
</dbReference>
<evidence type="ECO:0000313" key="11">
    <source>
        <dbReference type="EMBL" id="TYH09771.1"/>
    </source>
</evidence>
<comment type="cofactor">
    <cofactor evidence="1">
        <name>Mg(2+)</name>
        <dbReference type="ChEBI" id="CHEBI:18420"/>
    </cofactor>
</comment>
<dbReference type="Gene3D" id="1.10.600.10">
    <property type="entry name" value="Farnesyl Diphosphate Synthase"/>
    <property type="match status" value="1"/>
</dbReference>
<dbReference type="GO" id="GO:0008299">
    <property type="term" value="P:isoprenoid biosynthetic process"/>
    <property type="evidence" value="ECO:0007669"/>
    <property type="project" value="UniProtKB-KW"/>
</dbReference>
<dbReference type="CDD" id="cd00685">
    <property type="entry name" value="Trans_IPPS_HT"/>
    <property type="match status" value="1"/>
</dbReference>
<evidence type="ECO:0000256" key="10">
    <source>
        <dbReference type="SAM" id="SignalP"/>
    </source>
</evidence>
<sequence length="420" mass="45483">MARAALLHLLRYRTASAAAAAEPLSAFRCQLMTRSNSKTPAAGIKWAGFCRPFSSKAALNDVIGNDTDSSVAVMEPQEQVDPFSLVANELSLIATRLRSMVAAEVPNLASAAEYFFKIGAEGKRFRPTVLLLMATALDVHIPELSPPGFGDTLTIDLRTRQQRIAEITEMIHVASLLHDDVLDDADTRRGVGSLNAVMGNKLAVLAGDFLLSRACLTLASLKNTEVVTLIATVVENLVTGETMQLTTASNKRFSMEYYMQKTYNKTASLMSNSCKSVALLAGHTAEIAMLAFEYGKNLGLAFQLIDDVLDFTGTSASLGKGSLSDIRHGIITAPILFAMEEYPQLRAVVDKGFDNPANVDIALEYLGKSRGIERTKELAMKHANLAAAAIDSLPQSDDEDVIKSRQALIDLTQRVITRNK</sequence>
<dbReference type="EMBL" id="CM017694">
    <property type="protein sequence ID" value="TYH09771.1"/>
    <property type="molecule type" value="Genomic_DNA"/>
</dbReference>
<evidence type="ECO:0000256" key="9">
    <source>
        <dbReference type="RuleBase" id="RU004466"/>
    </source>
</evidence>
<dbReference type="PANTHER" id="PTHR12001:SF74">
    <property type="entry name" value="SOLANESYL-DIPHOSPHATE SYNTHASE 1, MITOCHONDRIAL-LIKE ISOFORM X1"/>
    <property type="match status" value="1"/>
</dbReference>
<dbReference type="InterPro" id="IPR000092">
    <property type="entry name" value="Polyprenyl_synt"/>
</dbReference>
<evidence type="ECO:0000256" key="5">
    <source>
        <dbReference type="ARBA" id="ARBA00022723"/>
    </source>
</evidence>
<evidence type="ECO:0000256" key="2">
    <source>
        <dbReference type="ARBA" id="ARBA00004173"/>
    </source>
</evidence>
<keyword evidence="7" id="KW-0496">Mitochondrion</keyword>
<feature type="chain" id="PRO_5022818238" evidence="10">
    <location>
        <begin position="18"/>
        <end position="420"/>
    </location>
</feature>
<keyword evidence="12" id="KW-1185">Reference proteome</keyword>
<dbReference type="GO" id="GO:0046872">
    <property type="term" value="F:metal ion binding"/>
    <property type="evidence" value="ECO:0007669"/>
    <property type="project" value="UniProtKB-KW"/>
</dbReference>
<feature type="signal peptide" evidence="10">
    <location>
        <begin position="1"/>
        <end position="17"/>
    </location>
</feature>
<comment type="similarity">
    <text evidence="3 9">Belongs to the FPP/GGPP synthase family.</text>
</comment>
<dbReference type="PROSITE" id="PS00723">
    <property type="entry name" value="POLYPRENYL_SYNTHASE_1"/>
    <property type="match status" value="1"/>
</dbReference>
<comment type="subcellular location">
    <subcellularLocation>
        <location evidence="2">Mitochondrion</location>
    </subcellularLocation>
</comment>
<organism evidence="11 12">
    <name type="scientific">Gossypium darwinii</name>
    <name type="common">Darwin's cotton</name>
    <name type="synonym">Gossypium barbadense var. darwinii</name>
    <dbReference type="NCBI Taxonomy" id="34276"/>
    <lineage>
        <taxon>Eukaryota</taxon>
        <taxon>Viridiplantae</taxon>
        <taxon>Streptophyta</taxon>
        <taxon>Embryophyta</taxon>
        <taxon>Tracheophyta</taxon>
        <taxon>Spermatophyta</taxon>
        <taxon>Magnoliopsida</taxon>
        <taxon>eudicotyledons</taxon>
        <taxon>Gunneridae</taxon>
        <taxon>Pentapetalae</taxon>
        <taxon>rosids</taxon>
        <taxon>malvids</taxon>
        <taxon>Malvales</taxon>
        <taxon>Malvaceae</taxon>
        <taxon>Malvoideae</taxon>
        <taxon>Gossypium</taxon>
    </lineage>
</organism>
<evidence type="ECO:0000256" key="3">
    <source>
        <dbReference type="ARBA" id="ARBA00006706"/>
    </source>
</evidence>
<reference evidence="11 12" key="1">
    <citation type="submission" date="2019-06" db="EMBL/GenBank/DDBJ databases">
        <title>WGS assembly of Gossypium darwinii.</title>
        <authorList>
            <person name="Chen Z.J."/>
            <person name="Sreedasyam A."/>
            <person name="Ando A."/>
            <person name="Song Q."/>
            <person name="De L."/>
            <person name="Hulse-Kemp A."/>
            <person name="Ding M."/>
            <person name="Ye W."/>
            <person name="Kirkbride R."/>
            <person name="Jenkins J."/>
            <person name="Plott C."/>
            <person name="Lovell J."/>
            <person name="Lin Y.-M."/>
            <person name="Vaughn R."/>
            <person name="Liu B."/>
            <person name="Li W."/>
            <person name="Simpson S."/>
            <person name="Scheffler B."/>
            <person name="Saski C."/>
            <person name="Grover C."/>
            <person name="Hu G."/>
            <person name="Conover J."/>
            <person name="Carlson J."/>
            <person name="Shu S."/>
            <person name="Boston L."/>
            <person name="Williams M."/>
            <person name="Peterson D."/>
            <person name="Mcgee K."/>
            <person name="Jones D."/>
            <person name="Wendel J."/>
            <person name="Stelly D."/>
            <person name="Grimwood J."/>
            <person name="Schmutz J."/>
        </authorList>
    </citation>
    <scope>NUCLEOTIDE SEQUENCE [LARGE SCALE GENOMIC DNA]</scope>
    <source>
        <strain evidence="11">1808015.09</strain>
    </source>
</reference>
<evidence type="ECO:0000313" key="12">
    <source>
        <dbReference type="Proteomes" id="UP000323506"/>
    </source>
</evidence>
<dbReference type="Proteomes" id="UP000323506">
    <property type="component" value="Chromosome A07"/>
</dbReference>
<gene>
    <name evidence="11" type="ORF">ES288_A07G123400v1</name>
</gene>
<dbReference type="GO" id="GO:0004659">
    <property type="term" value="F:prenyltransferase activity"/>
    <property type="evidence" value="ECO:0007669"/>
    <property type="project" value="InterPro"/>
</dbReference>
<keyword evidence="5" id="KW-0479">Metal-binding</keyword>
<evidence type="ECO:0000256" key="7">
    <source>
        <dbReference type="ARBA" id="ARBA00023128"/>
    </source>
</evidence>
<keyword evidence="4 9" id="KW-0808">Transferase</keyword>
<dbReference type="SFLD" id="SFLDS00005">
    <property type="entry name" value="Isoprenoid_Synthase_Type_I"/>
    <property type="match status" value="1"/>
</dbReference>
<dbReference type="Pfam" id="PF00348">
    <property type="entry name" value="polyprenyl_synt"/>
    <property type="match status" value="1"/>
</dbReference>
<evidence type="ECO:0000256" key="8">
    <source>
        <dbReference type="ARBA" id="ARBA00023229"/>
    </source>
</evidence>
<dbReference type="SUPFAM" id="SSF48576">
    <property type="entry name" value="Terpenoid synthases"/>
    <property type="match status" value="1"/>
</dbReference>
<dbReference type="PANTHER" id="PTHR12001">
    <property type="entry name" value="GERANYLGERANYL PYROPHOSPHATE SYNTHASE"/>
    <property type="match status" value="1"/>
</dbReference>
<evidence type="ECO:0000256" key="4">
    <source>
        <dbReference type="ARBA" id="ARBA00022679"/>
    </source>
</evidence>
<evidence type="ECO:0000256" key="6">
    <source>
        <dbReference type="ARBA" id="ARBA00022842"/>
    </source>
</evidence>
<keyword evidence="8" id="KW-0414">Isoprene biosynthesis</keyword>
<dbReference type="AlphaFoldDB" id="A0A5D2FVR2"/>
<accession>A0A5D2FVR2</accession>
<dbReference type="InterPro" id="IPR008949">
    <property type="entry name" value="Isoprenoid_synthase_dom_sf"/>
</dbReference>
<dbReference type="GO" id="GO:0006744">
    <property type="term" value="P:ubiquinone biosynthetic process"/>
    <property type="evidence" value="ECO:0007669"/>
    <property type="project" value="TreeGrafter"/>
</dbReference>